<accession>A0ABT0QIF9</accession>
<sequence>MRTKTLILKMIAGACLLTTLMACIANENDIETPIDLSLADQNNWVISNAIFYHINQYRKSQGKTILVKDSLYATAYAVEHSKYMIETQTINHHYFFARKRGLINIGASHVSENIAYAYSTPESVVNAWIKNDAHKKTLQGNYSHIGFGVLKSENGRYYYTALFYKKSY</sequence>
<name>A0ABT0QIF9_9FLAO</name>
<feature type="domain" description="SCP" evidence="2">
    <location>
        <begin position="52"/>
        <end position="161"/>
    </location>
</feature>
<reference evidence="3" key="1">
    <citation type="submission" date="2022-05" db="EMBL/GenBank/DDBJ databases">
        <authorList>
            <person name="Park J.-S."/>
        </authorList>
    </citation>
    <scope>NUCLEOTIDE SEQUENCE</scope>
    <source>
        <strain evidence="3">2012CJ34-3</strain>
    </source>
</reference>
<dbReference type="CDD" id="cd05379">
    <property type="entry name" value="CAP_bacterial"/>
    <property type="match status" value="1"/>
</dbReference>
<evidence type="ECO:0000256" key="1">
    <source>
        <dbReference type="SAM" id="SignalP"/>
    </source>
</evidence>
<organism evidence="3 4">
    <name type="scientific">Jejuia spongiicola</name>
    <dbReference type="NCBI Taxonomy" id="2942207"/>
    <lineage>
        <taxon>Bacteria</taxon>
        <taxon>Pseudomonadati</taxon>
        <taxon>Bacteroidota</taxon>
        <taxon>Flavobacteriia</taxon>
        <taxon>Flavobacteriales</taxon>
        <taxon>Flavobacteriaceae</taxon>
        <taxon>Jejuia</taxon>
    </lineage>
</organism>
<dbReference type="Proteomes" id="UP001165381">
    <property type="component" value="Unassembled WGS sequence"/>
</dbReference>
<keyword evidence="4" id="KW-1185">Reference proteome</keyword>
<dbReference type="Gene3D" id="3.40.33.10">
    <property type="entry name" value="CAP"/>
    <property type="match status" value="1"/>
</dbReference>
<dbReference type="EMBL" id="JAMFLZ010000007">
    <property type="protein sequence ID" value="MCL6296258.1"/>
    <property type="molecule type" value="Genomic_DNA"/>
</dbReference>
<dbReference type="RefSeq" id="WP_249973725.1">
    <property type="nucleotide sequence ID" value="NZ_JAMFLZ010000007.1"/>
</dbReference>
<protein>
    <submittedName>
        <fullName evidence="3">CAP domain-containing protein</fullName>
    </submittedName>
</protein>
<gene>
    <name evidence="3" type="ORF">M3P09_14695</name>
</gene>
<dbReference type="InterPro" id="IPR035940">
    <property type="entry name" value="CAP_sf"/>
</dbReference>
<feature type="chain" id="PRO_5047135540" evidence="1">
    <location>
        <begin position="26"/>
        <end position="168"/>
    </location>
</feature>
<evidence type="ECO:0000259" key="2">
    <source>
        <dbReference type="Pfam" id="PF00188"/>
    </source>
</evidence>
<evidence type="ECO:0000313" key="4">
    <source>
        <dbReference type="Proteomes" id="UP001165381"/>
    </source>
</evidence>
<evidence type="ECO:0000313" key="3">
    <source>
        <dbReference type="EMBL" id="MCL6296258.1"/>
    </source>
</evidence>
<feature type="signal peptide" evidence="1">
    <location>
        <begin position="1"/>
        <end position="25"/>
    </location>
</feature>
<dbReference type="PROSITE" id="PS51257">
    <property type="entry name" value="PROKAR_LIPOPROTEIN"/>
    <property type="match status" value="1"/>
</dbReference>
<dbReference type="PANTHER" id="PTHR31157">
    <property type="entry name" value="SCP DOMAIN-CONTAINING PROTEIN"/>
    <property type="match status" value="1"/>
</dbReference>
<dbReference type="PANTHER" id="PTHR31157:SF1">
    <property type="entry name" value="SCP DOMAIN-CONTAINING PROTEIN"/>
    <property type="match status" value="1"/>
</dbReference>
<comment type="caution">
    <text evidence="3">The sequence shown here is derived from an EMBL/GenBank/DDBJ whole genome shotgun (WGS) entry which is preliminary data.</text>
</comment>
<dbReference type="SUPFAM" id="SSF55797">
    <property type="entry name" value="PR-1-like"/>
    <property type="match status" value="1"/>
</dbReference>
<keyword evidence="1" id="KW-0732">Signal</keyword>
<dbReference type="Pfam" id="PF00188">
    <property type="entry name" value="CAP"/>
    <property type="match status" value="1"/>
</dbReference>
<dbReference type="InterPro" id="IPR014044">
    <property type="entry name" value="CAP_dom"/>
</dbReference>
<proteinExistence type="predicted"/>